<sequence length="185" mass="20674">MEVDRVILTPKKSYTLKTIKTEPVSPKINFNDSIISATVGATPVTTDNEADNELSFIETRENAKFSGFKTCVLDGAKCVVLKNRYTADPSQLMTVETNGKQTIMHKTDFTPKKKDNLRFKVTENPDDKTSVTVELQKVISPKKIKTLSKYVVKKPVAKKNSELNSSDSSFIISPKKKVVIQKECN</sequence>
<keyword evidence="1" id="KW-1185">Reference proteome</keyword>
<dbReference type="AlphaFoldDB" id="A0A914YW86"/>
<proteinExistence type="predicted"/>
<organism evidence="1 2">
    <name type="scientific">Panagrolaimus superbus</name>
    <dbReference type="NCBI Taxonomy" id="310955"/>
    <lineage>
        <taxon>Eukaryota</taxon>
        <taxon>Metazoa</taxon>
        <taxon>Ecdysozoa</taxon>
        <taxon>Nematoda</taxon>
        <taxon>Chromadorea</taxon>
        <taxon>Rhabditida</taxon>
        <taxon>Tylenchina</taxon>
        <taxon>Panagrolaimomorpha</taxon>
        <taxon>Panagrolaimoidea</taxon>
        <taxon>Panagrolaimidae</taxon>
        <taxon>Panagrolaimus</taxon>
    </lineage>
</organism>
<evidence type="ECO:0000313" key="2">
    <source>
        <dbReference type="WBParaSite" id="PSU_v2.g4826.t1"/>
    </source>
</evidence>
<dbReference type="WBParaSite" id="PSU_v2.g4826.t1">
    <property type="protein sequence ID" value="PSU_v2.g4826.t1"/>
    <property type="gene ID" value="PSU_v2.g4826"/>
</dbReference>
<name>A0A914YW86_9BILA</name>
<dbReference type="Proteomes" id="UP000887577">
    <property type="component" value="Unplaced"/>
</dbReference>
<evidence type="ECO:0000313" key="1">
    <source>
        <dbReference type="Proteomes" id="UP000887577"/>
    </source>
</evidence>
<accession>A0A914YW86</accession>
<reference evidence="2" key="1">
    <citation type="submission" date="2022-11" db="UniProtKB">
        <authorList>
            <consortium name="WormBaseParasite"/>
        </authorList>
    </citation>
    <scope>IDENTIFICATION</scope>
</reference>
<protein>
    <submittedName>
        <fullName evidence="2">Uncharacterized protein</fullName>
    </submittedName>
</protein>